<feature type="binding site" evidence="6">
    <location>
        <position position="126"/>
    </location>
    <ligand>
        <name>Zn(2+)</name>
        <dbReference type="ChEBI" id="CHEBI:29105"/>
    </ligand>
</feature>
<dbReference type="InterPro" id="IPR020084">
    <property type="entry name" value="NUDIX_hydrolase_CS"/>
</dbReference>
<evidence type="ECO:0000256" key="4">
    <source>
        <dbReference type="ARBA" id="ARBA00023027"/>
    </source>
</evidence>
<proteinExistence type="inferred from homology"/>
<comment type="caution">
    <text evidence="6">Lacks conserved residue(s) required for the propagation of feature annotation.</text>
</comment>
<sequence length="267" mass="29359">MAFELPEHPAPDLPARWCVFDGAQLWLRGQSLPDAAPAGCALTAQRFLGVHEGRNLFMAELVGAPPADGEWLSLRPALMAMPASQVQAAARAAQLRQFFRSHRFCGHCAAPLAVSHDQLGRHCPSCGQVYYPRISPAMMVLVQRGRELLLARSPHFAPGVYSALAGFVEPGETLEECVHRETFEEVGVRIKNLRYAFSQSWPFPHSLMLAFIAEYEGGEIHPQEGEIEDARWFDIDTLPTLPTPISIARHLIEHACGQMRGNGAASA</sequence>
<feature type="binding site" evidence="6">
    <location>
        <position position="181"/>
    </location>
    <ligand>
        <name>a divalent metal cation</name>
        <dbReference type="ChEBI" id="CHEBI:60240"/>
        <label>2</label>
    </ligand>
</feature>
<keyword evidence="5 6" id="KW-0464">Manganese</keyword>
<comment type="function">
    <text evidence="6">mRNA decapping enzyme that specifically removes the nicotinamide adenine dinucleotide (NAD) cap from a subset of mRNAs by hydrolyzing the diphosphate linkage to produce nicotinamide mononucleotide (NMN) and 5' monophosphate mRNA. The NAD-cap is present at the 5'-end of some mRNAs and stabilizes RNA against 5'-processing. Has preference for mRNAs with a 5'-end purine. Catalyzes the hydrolysis of a broad range of dinucleotide pyrophosphates.</text>
</comment>
<dbReference type="KEGG" id="chrm:FYK34_08580"/>
<feature type="binding site" evidence="6">
    <location>
        <position position="108"/>
    </location>
    <ligand>
        <name>Zn(2+)</name>
        <dbReference type="ChEBI" id="CHEBI:29105"/>
    </ligand>
</feature>
<dbReference type="GO" id="GO:0035529">
    <property type="term" value="F:NADH pyrophosphatase activity"/>
    <property type="evidence" value="ECO:0007669"/>
    <property type="project" value="RHEA"/>
</dbReference>
<dbReference type="GO" id="GO:0000287">
    <property type="term" value="F:magnesium ion binding"/>
    <property type="evidence" value="ECO:0007669"/>
    <property type="project" value="UniProtKB-UniRule"/>
</dbReference>
<feature type="binding site" evidence="6">
    <location>
        <position position="248"/>
    </location>
    <ligand>
        <name>substrate</name>
    </ligand>
</feature>
<feature type="binding site" evidence="6">
    <location>
        <position position="123"/>
    </location>
    <ligand>
        <name>Zn(2+)</name>
        <dbReference type="ChEBI" id="CHEBI:29105"/>
    </ligand>
</feature>
<dbReference type="Proteomes" id="UP000322079">
    <property type="component" value="Chromosome"/>
</dbReference>
<dbReference type="InterPro" id="IPR015375">
    <property type="entry name" value="NADH_PPase-like_N"/>
</dbReference>
<dbReference type="GO" id="GO:0008270">
    <property type="term" value="F:zinc ion binding"/>
    <property type="evidence" value="ECO:0007669"/>
    <property type="project" value="UniProtKB-UniRule"/>
</dbReference>
<comment type="catalytic activity">
    <reaction evidence="6">
        <text>a 5'-end NAD(+)-phospho-ribonucleoside in mRNA + H2O = a 5'-end phospho-adenosine-phospho-ribonucleoside in mRNA + beta-nicotinamide D-ribonucleotide + 2 H(+)</text>
        <dbReference type="Rhea" id="RHEA:60876"/>
        <dbReference type="Rhea" id="RHEA-COMP:15698"/>
        <dbReference type="Rhea" id="RHEA-COMP:15719"/>
        <dbReference type="ChEBI" id="CHEBI:14649"/>
        <dbReference type="ChEBI" id="CHEBI:15377"/>
        <dbReference type="ChEBI" id="CHEBI:15378"/>
        <dbReference type="ChEBI" id="CHEBI:144029"/>
        <dbReference type="ChEBI" id="CHEBI:144051"/>
    </reaction>
</comment>
<dbReference type="Gene3D" id="3.90.79.20">
    <property type="match status" value="1"/>
</dbReference>
<dbReference type="InterPro" id="IPR015376">
    <property type="entry name" value="Znr_NADH_PPase"/>
</dbReference>
<keyword evidence="4 6" id="KW-0520">NAD</keyword>
<comment type="cofactor">
    <cofactor evidence="6">
        <name>Mg(2+)</name>
        <dbReference type="ChEBI" id="CHEBI:18420"/>
    </cofactor>
    <cofactor evidence="6">
        <name>Mn(2+)</name>
        <dbReference type="ChEBI" id="CHEBI:29035"/>
    </cofactor>
    <text evidence="6">Divalent metal cations. Mg(2+) or Mn(2+).</text>
</comment>
<dbReference type="InterPro" id="IPR022925">
    <property type="entry name" value="RNA_Hydrolase_NudC"/>
</dbReference>
<keyword evidence="1 6" id="KW-0479">Metal-binding</keyword>
<dbReference type="InterPro" id="IPR049734">
    <property type="entry name" value="NudC-like_C"/>
</dbReference>
<gene>
    <name evidence="6 8" type="primary">nudC</name>
    <name evidence="8" type="ORF">FYK34_08580</name>
</gene>
<dbReference type="PANTHER" id="PTHR11383">
    <property type="entry name" value="NUCLEOSIDE DIPHOSPHATE-LINKED MOIETY X MOTIF 13"/>
    <property type="match status" value="1"/>
</dbReference>
<evidence type="ECO:0000259" key="7">
    <source>
        <dbReference type="PROSITE" id="PS51462"/>
    </source>
</evidence>
<feature type="binding site" evidence="6">
    <location>
        <position position="185"/>
    </location>
    <ligand>
        <name>a divalent metal cation</name>
        <dbReference type="ChEBI" id="CHEBI:60240"/>
        <label>1</label>
    </ligand>
</feature>
<dbReference type="SUPFAM" id="SSF55811">
    <property type="entry name" value="Nudix"/>
    <property type="match status" value="2"/>
</dbReference>
<comment type="catalytic activity">
    <reaction evidence="6">
        <text>NADH + H2O = reduced beta-nicotinamide D-ribonucleotide + AMP + 2 H(+)</text>
        <dbReference type="Rhea" id="RHEA:48868"/>
        <dbReference type="ChEBI" id="CHEBI:15377"/>
        <dbReference type="ChEBI" id="CHEBI:15378"/>
        <dbReference type="ChEBI" id="CHEBI:57945"/>
        <dbReference type="ChEBI" id="CHEBI:90832"/>
        <dbReference type="ChEBI" id="CHEBI:456215"/>
        <dbReference type="EC" id="3.6.1.22"/>
    </reaction>
</comment>
<organism evidence="8 9">
    <name type="scientific">Chromobacterium paludis</name>
    <dbReference type="NCBI Taxonomy" id="2605945"/>
    <lineage>
        <taxon>Bacteria</taxon>
        <taxon>Pseudomonadati</taxon>
        <taxon>Pseudomonadota</taxon>
        <taxon>Betaproteobacteria</taxon>
        <taxon>Neisseriales</taxon>
        <taxon>Chromobacteriaceae</taxon>
        <taxon>Chromobacterium</taxon>
    </lineage>
</organism>
<dbReference type="GO" id="GO:0110153">
    <property type="term" value="F:RNA NAD-cap (NMN-forming) hydrolase activity"/>
    <property type="evidence" value="ECO:0007669"/>
    <property type="project" value="RHEA"/>
</dbReference>
<dbReference type="GO" id="GO:0000210">
    <property type="term" value="F:NAD+ diphosphatase activity"/>
    <property type="evidence" value="ECO:0007669"/>
    <property type="project" value="UniProtKB-UniRule"/>
</dbReference>
<dbReference type="Pfam" id="PF09297">
    <property type="entry name" value="Zn_ribbon_NUD"/>
    <property type="match status" value="1"/>
</dbReference>
<protein>
    <recommendedName>
        <fullName evidence="6">NAD-capped RNA hydrolase NudC</fullName>
        <shortName evidence="6">DeNADding enzyme NudC</shortName>
        <ecNumber evidence="6">3.6.1.-</ecNumber>
    </recommendedName>
    <alternativeName>
        <fullName evidence="6">NADH pyrophosphatase</fullName>
        <ecNumber evidence="6">3.6.1.22</ecNumber>
    </alternativeName>
</protein>
<dbReference type="HAMAP" id="MF_00297">
    <property type="entry name" value="Nudix_NudC"/>
    <property type="match status" value="1"/>
</dbReference>
<feature type="binding site" evidence="6">
    <location>
        <position position="181"/>
    </location>
    <ligand>
        <name>a divalent metal cation</name>
        <dbReference type="ChEBI" id="CHEBI:60240"/>
        <label>3</label>
    </ligand>
</feature>
<dbReference type="PANTHER" id="PTHR11383:SF3">
    <property type="entry name" value="NAD(P)H PYROPHOSPHATASE NUDT13, MITOCHONDRIAL"/>
    <property type="match status" value="1"/>
</dbReference>
<dbReference type="CDD" id="cd03429">
    <property type="entry name" value="NUDIX_NADH_pyrophosphatase_Nudt13"/>
    <property type="match status" value="1"/>
</dbReference>
<evidence type="ECO:0000256" key="6">
    <source>
        <dbReference type="HAMAP-Rule" id="MF_00297"/>
    </source>
</evidence>
<evidence type="ECO:0000256" key="3">
    <source>
        <dbReference type="ARBA" id="ARBA00022842"/>
    </source>
</evidence>
<reference evidence="8 9" key="1">
    <citation type="submission" date="2019-08" db="EMBL/GenBank/DDBJ databases">
        <title>Chromobacterium paludis, a novel bacterium isolated from a Maryland marsh pond.</title>
        <authorList>
            <person name="Blackburn M.B."/>
            <person name="Gundersen-Rindal D.E."/>
        </authorList>
    </citation>
    <scope>NUCLEOTIDE SEQUENCE [LARGE SCALE GENOMIC DNA]</scope>
    <source>
        <strain evidence="9">IIBBL 257-1</strain>
    </source>
</reference>
<feature type="binding site" evidence="6">
    <location>
        <begin position="199"/>
        <end position="206"/>
    </location>
    <ligand>
        <name>substrate</name>
    </ligand>
</feature>
<comment type="cofactor">
    <cofactor evidence="6">
        <name>Zn(2+)</name>
        <dbReference type="ChEBI" id="CHEBI:29105"/>
    </cofactor>
    <text evidence="6">Binds 1 zinc ion per subunit.</text>
</comment>
<dbReference type="RefSeq" id="WP_149295984.1">
    <property type="nucleotide sequence ID" value="NZ_CP043473.1"/>
</dbReference>
<evidence type="ECO:0000313" key="8">
    <source>
        <dbReference type="EMBL" id="QEL55623.1"/>
    </source>
</evidence>
<evidence type="ECO:0000256" key="1">
    <source>
        <dbReference type="ARBA" id="ARBA00022723"/>
    </source>
</evidence>
<comment type="similarity">
    <text evidence="6">Belongs to the Nudix hydrolase family. NudC subfamily.</text>
</comment>
<dbReference type="Gene3D" id="3.90.79.10">
    <property type="entry name" value="Nucleoside Triphosphate Pyrophosphohydrolase"/>
    <property type="match status" value="1"/>
</dbReference>
<dbReference type="PROSITE" id="PS00893">
    <property type="entry name" value="NUDIX_BOX"/>
    <property type="match status" value="1"/>
</dbReference>
<dbReference type="EMBL" id="CP043473">
    <property type="protein sequence ID" value="QEL55623.1"/>
    <property type="molecule type" value="Genomic_DNA"/>
</dbReference>
<dbReference type="Pfam" id="PF00293">
    <property type="entry name" value="NUDIX"/>
    <property type="match status" value="1"/>
</dbReference>
<keyword evidence="9" id="KW-1185">Reference proteome</keyword>
<dbReference type="EC" id="3.6.1.-" evidence="6"/>
<keyword evidence="3 6" id="KW-0460">Magnesium</keyword>
<feature type="binding site" evidence="6">
    <location>
        <position position="165"/>
    </location>
    <ligand>
        <name>a divalent metal cation</name>
        <dbReference type="ChEBI" id="CHEBI:60240"/>
        <label>1</label>
    </ligand>
</feature>
<name>A0A5C1DGE6_9NEIS</name>
<dbReference type="InterPro" id="IPR015797">
    <property type="entry name" value="NUDIX_hydrolase-like_dom_sf"/>
</dbReference>
<comment type="catalytic activity">
    <reaction evidence="6">
        <text>NAD(+) + H2O = beta-nicotinamide D-ribonucleotide + AMP + 2 H(+)</text>
        <dbReference type="Rhea" id="RHEA:11800"/>
        <dbReference type="ChEBI" id="CHEBI:14649"/>
        <dbReference type="ChEBI" id="CHEBI:15377"/>
        <dbReference type="ChEBI" id="CHEBI:15378"/>
        <dbReference type="ChEBI" id="CHEBI:57540"/>
        <dbReference type="ChEBI" id="CHEBI:456215"/>
        <dbReference type="EC" id="3.6.1.22"/>
    </reaction>
</comment>
<evidence type="ECO:0000313" key="9">
    <source>
        <dbReference type="Proteomes" id="UP000322079"/>
    </source>
</evidence>
<accession>A0A5C1DGE6</accession>
<feature type="binding site" evidence="6">
    <location>
        <position position="131"/>
    </location>
    <ligand>
        <name>substrate</name>
    </ligand>
</feature>
<comment type="subunit">
    <text evidence="6">Homodimer.</text>
</comment>
<evidence type="ECO:0000256" key="5">
    <source>
        <dbReference type="ARBA" id="ARBA00023211"/>
    </source>
</evidence>
<feature type="binding site" evidence="6">
    <location>
        <position position="105"/>
    </location>
    <ligand>
        <name>Zn(2+)</name>
        <dbReference type="ChEBI" id="CHEBI:29105"/>
    </ligand>
</feature>
<dbReference type="Pfam" id="PF09296">
    <property type="entry name" value="NUDIX-like"/>
    <property type="match status" value="1"/>
</dbReference>
<keyword evidence="2 6" id="KW-0378">Hydrolase</keyword>
<feature type="domain" description="Nudix hydrolase" evidence="7">
    <location>
        <begin position="132"/>
        <end position="255"/>
    </location>
</feature>
<feature type="binding site" evidence="6">
    <location>
        <position position="75"/>
    </location>
    <ligand>
        <name>substrate</name>
    </ligand>
</feature>
<feature type="short sequence motif" description="Nudix box" evidence="6">
    <location>
        <begin position="166"/>
        <end position="187"/>
    </location>
</feature>
<feature type="binding site" evidence="6">
    <location>
        <position position="226"/>
    </location>
    <ligand>
        <name>a divalent metal cation</name>
        <dbReference type="ChEBI" id="CHEBI:60240"/>
        <label>1</label>
    </ligand>
</feature>
<dbReference type="PROSITE" id="PS51462">
    <property type="entry name" value="NUDIX"/>
    <property type="match status" value="1"/>
</dbReference>
<dbReference type="InterPro" id="IPR000086">
    <property type="entry name" value="NUDIX_hydrolase_dom"/>
</dbReference>
<feature type="binding site" evidence="6">
    <location>
        <position position="226"/>
    </location>
    <ligand>
        <name>a divalent metal cation</name>
        <dbReference type="ChEBI" id="CHEBI:60240"/>
        <label>3</label>
    </ligand>
</feature>
<dbReference type="GO" id="GO:0030145">
    <property type="term" value="F:manganese ion binding"/>
    <property type="evidence" value="ECO:0007669"/>
    <property type="project" value="UniProtKB-UniRule"/>
</dbReference>
<evidence type="ECO:0000256" key="2">
    <source>
        <dbReference type="ARBA" id="ARBA00022801"/>
    </source>
</evidence>
<keyword evidence="6" id="KW-0862">Zinc</keyword>
<dbReference type="EC" id="3.6.1.22" evidence="6"/>
<dbReference type="AlphaFoldDB" id="A0A5C1DGE6"/>
<feature type="binding site" evidence="6">
    <location>
        <position position="185"/>
    </location>
    <ligand>
        <name>a divalent metal cation</name>
        <dbReference type="ChEBI" id="CHEBI:60240"/>
        <label>3</label>
    </ligand>
</feature>
<dbReference type="NCBIfam" id="NF001299">
    <property type="entry name" value="PRK00241.1"/>
    <property type="match status" value="1"/>
</dbReference>